<evidence type="ECO:0000256" key="3">
    <source>
        <dbReference type="ARBA" id="ARBA00023172"/>
    </source>
</evidence>
<dbReference type="InterPro" id="IPR012337">
    <property type="entry name" value="RNaseH-like_sf"/>
</dbReference>
<evidence type="ECO:0000313" key="5">
    <source>
        <dbReference type="EMBL" id="WVX67422.1"/>
    </source>
</evidence>
<dbReference type="Pfam" id="PF13610">
    <property type="entry name" value="DDE_Tnp_IS240"/>
    <property type="match status" value="1"/>
</dbReference>
<feature type="domain" description="DDE" evidence="4">
    <location>
        <begin position="1"/>
        <end position="133"/>
    </location>
</feature>
<keyword evidence="3" id="KW-0233">DNA recombination</keyword>
<dbReference type="InterPro" id="IPR052183">
    <property type="entry name" value="IS_Transposase"/>
</dbReference>
<gene>
    <name evidence="5" type="ORF">Bealeia1_01627</name>
</gene>
<dbReference type="PANTHER" id="PTHR35528">
    <property type="entry name" value="BLL1675 PROTEIN"/>
    <property type="match status" value="1"/>
</dbReference>
<keyword evidence="1" id="KW-0815">Transposition</keyword>
<dbReference type="SUPFAM" id="SSF53098">
    <property type="entry name" value="Ribonuclease H-like"/>
    <property type="match status" value="1"/>
</dbReference>
<protein>
    <submittedName>
        <fullName evidence="5">IS6 family transposase domain protein</fullName>
    </submittedName>
</protein>
<dbReference type="EMBL" id="CP133270">
    <property type="protein sequence ID" value="WVX67422.1"/>
    <property type="molecule type" value="Genomic_DNA"/>
</dbReference>
<dbReference type="PANTHER" id="PTHR35528:SF3">
    <property type="entry name" value="BLL1675 PROTEIN"/>
    <property type="match status" value="1"/>
</dbReference>
<dbReference type="NCBIfam" id="NF033587">
    <property type="entry name" value="transpos_IS6"/>
    <property type="match status" value="1"/>
</dbReference>
<evidence type="ECO:0000256" key="2">
    <source>
        <dbReference type="ARBA" id="ARBA00023125"/>
    </source>
</evidence>
<accession>A0ABZ2C4N1</accession>
<keyword evidence="6" id="KW-1185">Reference proteome</keyword>
<reference evidence="5 6" key="1">
    <citation type="journal article" date="2024" name="Environ. Microbiol.">
        <title>Novel evolutionary insights on the interactions of the Holosporales (Alphaproteobacteria) with eukaryotic hosts from comparative genomics.</title>
        <authorList>
            <person name="Giovannini M."/>
            <person name="Petroni G."/>
            <person name="Castelli M."/>
        </authorList>
    </citation>
    <scope>NUCLEOTIDE SEQUENCE [LARGE SCALE GENOMIC DNA]</scope>
    <source>
        <strain evidence="5 6">US_Bl 15I1</strain>
    </source>
</reference>
<evidence type="ECO:0000313" key="6">
    <source>
        <dbReference type="Proteomes" id="UP001330434"/>
    </source>
</evidence>
<name>A0ABZ2C4N1_9PROT</name>
<dbReference type="InterPro" id="IPR032874">
    <property type="entry name" value="DDE_dom"/>
</dbReference>
<organism evidence="5 6">
    <name type="scientific">Candidatus Bealeia paramacronuclearis</name>
    <dbReference type="NCBI Taxonomy" id="1921001"/>
    <lineage>
        <taxon>Bacteria</taxon>
        <taxon>Pseudomonadati</taxon>
        <taxon>Pseudomonadota</taxon>
        <taxon>Alphaproteobacteria</taxon>
        <taxon>Holosporales</taxon>
        <taxon>Holosporaceae</taxon>
        <taxon>Candidatus Bealeia</taxon>
    </lineage>
</organism>
<evidence type="ECO:0000259" key="4">
    <source>
        <dbReference type="Pfam" id="PF13610"/>
    </source>
</evidence>
<dbReference type="InterPro" id="IPR047930">
    <property type="entry name" value="Transpos_IS6"/>
</dbReference>
<sequence>MDETYIKIKGKWFYYYRAVDKAGKTIDFYLSEKRDKKAARGFFEKAIASSGKPEKVNIDKSGANLAALTSLNDYLPAEERICVRQLKILNQIIEQDHRFIKRITKPMMGFKSFWGAQATLIGIELCHMLKKGQNAMIPTLSPWQQFYALIG</sequence>
<keyword evidence="2" id="KW-0238">DNA-binding</keyword>
<proteinExistence type="predicted"/>
<dbReference type="Proteomes" id="UP001330434">
    <property type="component" value="Chromosome"/>
</dbReference>
<evidence type="ECO:0000256" key="1">
    <source>
        <dbReference type="ARBA" id="ARBA00022578"/>
    </source>
</evidence>